<dbReference type="Pfam" id="PF00241">
    <property type="entry name" value="Cofilin_ADF"/>
    <property type="match status" value="1"/>
</dbReference>
<dbReference type="CDD" id="cd11286">
    <property type="entry name" value="ADF_cofilin_like"/>
    <property type="match status" value="1"/>
</dbReference>
<dbReference type="PANTHER" id="PTHR16089:SF40">
    <property type="entry name" value="SUPPRESSOR OF ACTIVATED EGL-4 PROTEIN 1"/>
    <property type="match status" value="1"/>
</dbReference>
<dbReference type="CTD" id="36339641"/>
<dbReference type="InterPro" id="IPR051066">
    <property type="entry name" value="Trans_reg/Corepressor"/>
</dbReference>
<comment type="subcellular location">
    <subcellularLocation>
        <location evidence="1">Nucleus</location>
    </subcellularLocation>
</comment>
<feature type="region of interest" description="Disordered" evidence="12">
    <location>
        <begin position="533"/>
        <end position="600"/>
    </location>
</feature>
<dbReference type="Gene3D" id="1.10.10.60">
    <property type="entry name" value="Homeodomain-like"/>
    <property type="match status" value="1"/>
</dbReference>
<keyword evidence="9" id="KW-0009">Actin-binding</keyword>
<feature type="compositionally biased region" description="Low complexity" evidence="12">
    <location>
        <begin position="31"/>
        <end position="42"/>
    </location>
</feature>
<feature type="compositionally biased region" description="Pro residues" evidence="12">
    <location>
        <begin position="981"/>
        <end position="1000"/>
    </location>
</feature>
<dbReference type="GeneID" id="36339641"/>
<dbReference type="InterPro" id="IPR029006">
    <property type="entry name" value="ADF-H/Gelsolin-like_dom_sf"/>
</dbReference>
<dbReference type="SMART" id="SM00355">
    <property type="entry name" value="ZnF_C2H2"/>
    <property type="match status" value="3"/>
</dbReference>
<dbReference type="GO" id="GO:0015629">
    <property type="term" value="C:actin cytoskeleton"/>
    <property type="evidence" value="ECO:0007669"/>
    <property type="project" value="InterPro"/>
</dbReference>
<feature type="region of interest" description="Disordered" evidence="12">
    <location>
        <begin position="1220"/>
        <end position="1246"/>
    </location>
</feature>
<feature type="compositionally biased region" description="Low complexity" evidence="12">
    <location>
        <begin position="499"/>
        <end position="511"/>
    </location>
</feature>
<evidence type="ECO:0000256" key="2">
    <source>
        <dbReference type="ARBA" id="ARBA00006844"/>
    </source>
</evidence>
<dbReference type="FunFam" id="3.30.160.60:FF:000744">
    <property type="entry name" value="zinc finger E-box-binding homeobox 1"/>
    <property type="match status" value="1"/>
</dbReference>
<feature type="compositionally biased region" description="Pro residues" evidence="12">
    <location>
        <begin position="583"/>
        <end position="594"/>
    </location>
</feature>
<feature type="region of interest" description="Disordered" evidence="12">
    <location>
        <begin position="374"/>
        <end position="429"/>
    </location>
</feature>
<dbReference type="GO" id="GO:0000118">
    <property type="term" value="C:histone deacetylase complex"/>
    <property type="evidence" value="ECO:0007669"/>
    <property type="project" value="TreeGrafter"/>
</dbReference>
<feature type="region of interest" description="Disordered" evidence="12">
    <location>
        <begin position="24"/>
        <end position="57"/>
    </location>
</feature>
<feature type="compositionally biased region" description="Basic and acidic residues" evidence="12">
    <location>
        <begin position="565"/>
        <end position="576"/>
    </location>
</feature>
<feature type="compositionally biased region" description="Low complexity" evidence="12">
    <location>
        <begin position="694"/>
        <end position="707"/>
    </location>
</feature>
<dbReference type="PROSITE" id="PS51156">
    <property type="entry name" value="ELM2"/>
    <property type="match status" value="1"/>
</dbReference>
<evidence type="ECO:0000256" key="4">
    <source>
        <dbReference type="ARBA" id="ARBA00022737"/>
    </source>
</evidence>
<evidence type="ECO:0000256" key="8">
    <source>
        <dbReference type="ARBA" id="ARBA00023163"/>
    </source>
</evidence>
<dbReference type="STRING" id="6210.W6UJD3"/>
<feature type="compositionally biased region" description="Gly residues" evidence="12">
    <location>
        <begin position="309"/>
        <end position="321"/>
    </location>
</feature>
<dbReference type="RefSeq" id="XP_024352447.1">
    <property type="nucleotide sequence ID" value="XM_024493175.1"/>
</dbReference>
<feature type="domain" description="SANT" evidence="16">
    <location>
        <begin position="1413"/>
        <end position="1468"/>
    </location>
</feature>
<dbReference type="SUPFAM" id="SSF55753">
    <property type="entry name" value="Actin depolymerizing proteins"/>
    <property type="match status" value="1"/>
</dbReference>
<dbReference type="InterPro" id="IPR009057">
    <property type="entry name" value="Homeodomain-like_sf"/>
</dbReference>
<feature type="domain" description="ADF-H" evidence="15">
    <location>
        <begin position="1609"/>
        <end position="1740"/>
    </location>
</feature>
<evidence type="ECO:0000259" key="14">
    <source>
        <dbReference type="PROSITE" id="PS51156"/>
    </source>
</evidence>
<evidence type="ECO:0000256" key="7">
    <source>
        <dbReference type="ARBA" id="ARBA00023015"/>
    </source>
</evidence>
<evidence type="ECO:0000256" key="6">
    <source>
        <dbReference type="ARBA" id="ARBA00022833"/>
    </source>
</evidence>
<dbReference type="InterPro" id="IPR000949">
    <property type="entry name" value="ELM2_dom"/>
</dbReference>
<dbReference type="PROSITE" id="PS00028">
    <property type="entry name" value="ZINC_FINGER_C2H2_1"/>
    <property type="match status" value="3"/>
</dbReference>
<dbReference type="InterPro" id="IPR017904">
    <property type="entry name" value="ADF/Cofilin"/>
</dbReference>
<dbReference type="PANTHER" id="PTHR16089">
    <property type="entry name" value="REST COREPRESSOR COREST PROTEIN-RELATED"/>
    <property type="match status" value="1"/>
</dbReference>
<feature type="compositionally biased region" description="Pro residues" evidence="12">
    <location>
        <begin position="389"/>
        <end position="399"/>
    </location>
</feature>
<feature type="region of interest" description="Disordered" evidence="12">
    <location>
        <begin position="723"/>
        <end position="745"/>
    </location>
</feature>
<evidence type="ECO:0000259" key="13">
    <source>
        <dbReference type="PROSITE" id="PS50157"/>
    </source>
</evidence>
<feature type="region of interest" description="Disordered" evidence="12">
    <location>
        <begin position="966"/>
        <end position="1011"/>
    </location>
</feature>
<evidence type="ECO:0000259" key="15">
    <source>
        <dbReference type="PROSITE" id="PS51263"/>
    </source>
</evidence>
<evidence type="ECO:0000259" key="16">
    <source>
        <dbReference type="PROSITE" id="PS51293"/>
    </source>
</evidence>
<proteinExistence type="inferred from homology"/>
<organism evidence="17 18">
    <name type="scientific">Echinococcus granulosus</name>
    <name type="common">Hydatid tapeworm</name>
    <dbReference type="NCBI Taxonomy" id="6210"/>
    <lineage>
        <taxon>Eukaryota</taxon>
        <taxon>Metazoa</taxon>
        <taxon>Spiralia</taxon>
        <taxon>Lophotrochozoa</taxon>
        <taxon>Platyhelminthes</taxon>
        <taxon>Cestoda</taxon>
        <taxon>Eucestoda</taxon>
        <taxon>Cyclophyllidea</taxon>
        <taxon>Taeniidae</taxon>
        <taxon>Echinococcus</taxon>
        <taxon>Echinococcus granulosus group</taxon>
    </lineage>
</organism>
<dbReference type="Gene3D" id="3.40.20.10">
    <property type="entry name" value="Severin"/>
    <property type="match status" value="1"/>
</dbReference>
<evidence type="ECO:0000256" key="12">
    <source>
        <dbReference type="SAM" id="MobiDB-lite"/>
    </source>
</evidence>
<dbReference type="InterPro" id="IPR036236">
    <property type="entry name" value="Znf_C2H2_sf"/>
</dbReference>
<feature type="compositionally biased region" description="Low complexity" evidence="12">
    <location>
        <begin position="418"/>
        <end position="427"/>
    </location>
</feature>
<dbReference type="Pfam" id="PF01448">
    <property type="entry name" value="ELM2"/>
    <property type="match status" value="1"/>
</dbReference>
<feature type="domain" description="C2H2-type" evidence="13">
    <location>
        <begin position="209"/>
        <end position="237"/>
    </location>
</feature>
<protein>
    <submittedName>
        <fullName evidence="17">Actin-depolymerizing factor 2</fullName>
    </submittedName>
</protein>
<evidence type="ECO:0000256" key="11">
    <source>
        <dbReference type="PROSITE-ProRule" id="PRU00042"/>
    </source>
</evidence>
<dbReference type="OMA" id="THRINPS"/>
<dbReference type="GO" id="GO:0003714">
    <property type="term" value="F:transcription corepressor activity"/>
    <property type="evidence" value="ECO:0007669"/>
    <property type="project" value="TreeGrafter"/>
</dbReference>
<reference evidence="17 18" key="1">
    <citation type="journal article" date="2013" name="Nat. Genet.">
        <title>The genome of the hydatid tapeworm Echinococcus granulosus.</title>
        <authorList>
            <person name="Zheng H."/>
            <person name="Zhang W."/>
            <person name="Zhang L."/>
            <person name="Zhang Z."/>
            <person name="Li J."/>
            <person name="Lu G."/>
            <person name="Zhu Y."/>
            <person name="Wang Y."/>
            <person name="Huang Y."/>
            <person name="Liu J."/>
            <person name="Kang H."/>
            <person name="Chen J."/>
            <person name="Wang L."/>
            <person name="Chen A."/>
            <person name="Yu S."/>
            <person name="Gao Z."/>
            <person name="Jin L."/>
            <person name="Gu W."/>
            <person name="Wang Z."/>
            <person name="Zhao L."/>
            <person name="Shi B."/>
            <person name="Wen H."/>
            <person name="Lin R."/>
            <person name="Jones M.K."/>
            <person name="Brejova B."/>
            <person name="Vinar T."/>
            <person name="Zhao G."/>
            <person name="McManus D.P."/>
            <person name="Chen Z."/>
            <person name="Zhou Y."/>
            <person name="Wang S."/>
        </authorList>
    </citation>
    <scope>NUCLEOTIDE SEQUENCE [LARGE SCALE GENOMIC DNA]</scope>
</reference>
<feature type="domain" description="C2H2-type" evidence="13">
    <location>
        <begin position="64"/>
        <end position="91"/>
    </location>
</feature>
<keyword evidence="3" id="KW-0479">Metal-binding</keyword>
<dbReference type="GO" id="GO:0030042">
    <property type="term" value="P:actin filament depolymerization"/>
    <property type="evidence" value="ECO:0007669"/>
    <property type="project" value="InterPro"/>
</dbReference>
<evidence type="ECO:0000256" key="3">
    <source>
        <dbReference type="ARBA" id="ARBA00022723"/>
    </source>
</evidence>
<dbReference type="InterPro" id="IPR017884">
    <property type="entry name" value="SANT_dom"/>
</dbReference>
<dbReference type="SUPFAM" id="SSF46689">
    <property type="entry name" value="Homeodomain-like"/>
    <property type="match status" value="1"/>
</dbReference>
<dbReference type="Proteomes" id="UP000019149">
    <property type="component" value="Unassembled WGS sequence"/>
</dbReference>
<evidence type="ECO:0000256" key="5">
    <source>
        <dbReference type="ARBA" id="ARBA00022771"/>
    </source>
</evidence>
<evidence type="ECO:0000313" key="18">
    <source>
        <dbReference type="Proteomes" id="UP000019149"/>
    </source>
</evidence>
<dbReference type="Gene3D" id="3.30.160.60">
    <property type="entry name" value="Classic Zinc Finger"/>
    <property type="match status" value="2"/>
</dbReference>
<dbReference type="InterPro" id="IPR002108">
    <property type="entry name" value="ADF-H"/>
</dbReference>
<feature type="compositionally biased region" description="Polar residues" evidence="12">
    <location>
        <begin position="1234"/>
        <end position="1246"/>
    </location>
</feature>
<dbReference type="SUPFAM" id="SSF57667">
    <property type="entry name" value="beta-beta-alpha zinc fingers"/>
    <property type="match status" value="2"/>
</dbReference>
<dbReference type="PROSITE" id="PS51293">
    <property type="entry name" value="SANT"/>
    <property type="match status" value="1"/>
</dbReference>
<comment type="similarity">
    <text evidence="2">Belongs to the actin-binding proteins ADF family.</text>
</comment>
<feature type="region of interest" description="Disordered" evidence="12">
    <location>
        <begin position="922"/>
        <end position="951"/>
    </location>
</feature>
<dbReference type="InterPro" id="IPR001005">
    <property type="entry name" value="SANT/Myb"/>
</dbReference>
<comment type="caution">
    <text evidence="17">The sequence shown here is derived from an EMBL/GenBank/DDBJ whole genome shotgun (WGS) entry which is preliminary data.</text>
</comment>
<dbReference type="Pfam" id="PF00096">
    <property type="entry name" value="zf-C2H2"/>
    <property type="match status" value="2"/>
</dbReference>
<feature type="domain" description="C2H2-type" evidence="13">
    <location>
        <begin position="348"/>
        <end position="372"/>
    </location>
</feature>
<keyword evidence="10" id="KW-0539">Nucleus</keyword>
<dbReference type="GO" id="GO:0008270">
    <property type="term" value="F:zinc ion binding"/>
    <property type="evidence" value="ECO:0007669"/>
    <property type="project" value="UniProtKB-KW"/>
</dbReference>
<name>W6UJD3_ECHGR</name>
<dbReference type="SMART" id="SM00717">
    <property type="entry name" value="SANT"/>
    <property type="match status" value="1"/>
</dbReference>
<dbReference type="SMART" id="SM01189">
    <property type="entry name" value="ELM2"/>
    <property type="match status" value="1"/>
</dbReference>
<feature type="compositionally biased region" description="Low complexity" evidence="12">
    <location>
        <begin position="400"/>
        <end position="410"/>
    </location>
</feature>
<keyword evidence="18" id="KW-1185">Reference proteome</keyword>
<keyword evidence="4" id="KW-0677">Repeat</keyword>
<keyword evidence="5 11" id="KW-0863">Zinc-finger</keyword>
<dbReference type="OrthoDB" id="6077919at2759"/>
<dbReference type="GO" id="GO:0006357">
    <property type="term" value="P:regulation of transcription by RNA polymerase II"/>
    <property type="evidence" value="ECO:0007669"/>
    <property type="project" value="TreeGrafter"/>
</dbReference>
<feature type="region of interest" description="Disordered" evidence="12">
    <location>
        <begin position="303"/>
        <end position="325"/>
    </location>
</feature>
<feature type="compositionally biased region" description="Low complexity" evidence="12">
    <location>
        <begin position="552"/>
        <end position="562"/>
    </location>
</feature>
<evidence type="ECO:0000313" key="17">
    <source>
        <dbReference type="EMBL" id="EUB61251.1"/>
    </source>
</evidence>
<keyword evidence="8" id="KW-0804">Transcription</keyword>
<evidence type="ECO:0000256" key="10">
    <source>
        <dbReference type="ARBA" id="ARBA00023242"/>
    </source>
</evidence>
<sequence length="1744" mass="189438">MNMIMTSRADEDAFAASIFSPSNHPAQQIHLSSPPSSSSSLSRQPNIPPNPGEVSLNRRLRNGLKCPTCSKVFSNSSAIAKHKLTHSDERKHVCHVCKKAFKRQDHLKSPGACQRSIEMIITKQGAQDLPQGLGSLQHRWYEPGSIASLRESARIVKSLDYNGHNPVMVDESTANVSIIVEWPCFTTPSLHLHLGRNGHKLTHASKKPHGCQFCDKSYSDARSLRRHYENAHPDEYESWCFLSRAAEEGEASIAEAVAKMTQLSAAVATSSASAFVPSTSSNGNSLAQLVGAKVTNGRNSPWLSAVAGSNGGGSDGGGSGASGRVSPAISERLKAVLMALPLEEPRVVACSLCPRRFKNQSALNGHMRLHGGYGLNHAPGVTASAKAQPPQPPQPPSPSSTPLAASATAAKLKKHQQEQQQAQQLPLGVSGRSLNESLMLLRDLPEAKSESSASLFNWPSTPTTTATVGTTVVPCVSATAATSSRSVRPWSQYASTANQQQPTQSLSQPSSGVYNPARTDLPRKHSELHFNESDAVPSTAVHRGSGFRKHPSSTTFSGPSSPHKFRADPAAHEHAWIAHQPTQLPPPPPPPPPQSLRGRKEMDPIFNNLQLLDSAPTVLRDQSRYISRMALQQFQHHSGSNSSGGGDYPDSSLTMLGAEQSVFFPGASSSPYHQRGDSGTSTSGAPQPHYSPITPASGGFGASSSASSAFTFPPTDALLASVSTASPPMQPQPQPQQQQFLCPCPPKSTSFEETNKWISQAPASVELMLSPPSSIAPMGPFSPPPPPPTLSQGVPTYHEALPSGLYISLREENKQEASVSTPVSSLSHGIGSNQFVLQEQQQQHQPSLYGQRSRALCAYPGYDELVMRHPMTPQHNAHDGQPRAYSYSSTSTQAAYSVPLMPSQERVFFPDELDPLLASQEATKDIRRPVTPIPQLLPPPPPSPQSSHQTQKQCFELGCVPMHKSAQMASASEEGNVFRNPQPPPLLPPPLPTLPLPQTPPLSASSSSASVLKKVKRKPAPIVIPSFTHRINPSRLRSPRLWTVNGPSDGLGGGEASTALMGAAGLGTLLEPPPYTPPPMLSPNRRGSGLFSSIARFKRLPRTATSQLRVSTTTGAVGTSSCATTAARVHKTSVFAASVAVHISPPGPPKSAPAFVKNLFDISSRTLSSSVVVDDGAPPTVAMRAMTPELAEEEGCRASKPLFFGDEDDELTSMLSVAEASGGVAGGRKDTPNTEEASTHSPHRTGTATTIAAINANATNNLPHSSSSSSCCCCSEASPVRPRVDEDEEDADESEDDIVEDIGVPSNFEPKINVGTAYQAEVPEFVDVVGAYHDDTRVYDILVWNPKNIDENDLKTRESLANLMNLARSPVVRNCGLNMEYTFHLLCKFQGDFEMTLRALLHESFTIFDRVYSETEYWTTEEIEKFQTSLRRHDKDFQQVSAELRAYGMNKSVKACVEFYYVWKRMNTPHEVNRYRGRVHRKSVPTRSERPVPEEAAHPPINQICDLTDLENPFHRAPFGLEVPPALGVEGGVASSVSYNLRRKHIDLPPPVIREFEEHGAPTAHELETTTAVVTVVEAAREGSVEGFPCLLWFCASIIRSFRRLWRMASGVRCSDECLAKYNELKLKKNCRYILYKIEEQKEIIVDKIGERRCTFDDFKAELESLEKCARYAVLDFEPDNNKSDLLLVSWIPDTASVRERMLYASSTDALKSQLTGFKSFVQVNEKADLNVNFFMESIPGYRK</sequence>
<dbReference type="KEGG" id="egl:EGR_03926"/>
<dbReference type="SMART" id="SM00102">
    <property type="entry name" value="ADF"/>
    <property type="match status" value="1"/>
</dbReference>
<accession>W6UJD3</accession>
<dbReference type="PROSITE" id="PS51263">
    <property type="entry name" value="ADF_H"/>
    <property type="match status" value="1"/>
</dbReference>
<keyword evidence="7" id="KW-0805">Transcription regulation</keyword>
<keyword evidence="6" id="KW-0862">Zinc</keyword>
<dbReference type="PROSITE" id="PS50157">
    <property type="entry name" value="ZINC_FINGER_C2H2_2"/>
    <property type="match status" value="3"/>
</dbReference>
<gene>
    <name evidence="17" type="ORF">EGR_03926</name>
</gene>
<dbReference type="EMBL" id="APAU02000022">
    <property type="protein sequence ID" value="EUB61251.1"/>
    <property type="molecule type" value="Genomic_DNA"/>
</dbReference>
<dbReference type="InterPro" id="IPR013087">
    <property type="entry name" value="Znf_C2H2_type"/>
</dbReference>
<feature type="region of interest" description="Disordered" evidence="12">
    <location>
        <begin position="664"/>
        <end position="707"/>
    </location>
</feature>
<feature type="domain" description="ELM2" evidence="14">
    <location>
        <begin position="1310"/>
        <end position="1404"/>
    </location>
</feature>
<dbReference type="GO" id="GO:0003779">
    <property type="term" value="F:actin binding"/>
    <property type="evidence" value="ECO:0007669"/>
    <property type="project" value="UniProtKB-KW"/>
</dbReference>
<evidence type="ECO:0000256" key="1">
    <source>
        <dbReference type="ARBA" id="ARBA00004123"/>
    </source>
</evidence>
<evidence type="ECO:0000256" key="9">
    <source>
        <dbReference type="ARBA" id="ARBA00023203"/>
    </source>
</evidence>
<feature type="region of interest" description="Disordered" evidence="12">
    <location>
        <begin position="484"/>
        <end position="520"/>
    </location>
</feature>
<dbReference type="GO" id="GO:0005667">
    <property type="term" value="C:transcription regulator complex"/>
    <property type="evidence" value="ECO:0007669"/>
    <property type="project" value="TreeGrafter"/>
</dbReference>
<feature type="compositionally biased region" description="Polar residues" evidence="12">
    <location>
        <begin position="667"/>
        <end position="685"/>
    </location>
</feature>
<feature type="compositionally biased region" description="Pro residues" evidence="12">
    <location>
        <begin position="931"/>
        <end position="944"/>
    </location>
</feature>
<feature type="compositionally biased region" description="Low complexity" evidence="12">
    <location>
        <begin position="1001"/>
        <end position="1010"/>
    </location>
</feature>